<dbReference type="AlphaFoldDB" id="A0AAU9NH81"/>
<feature type="region of interest" description="Disordered" evidence="1">
    <location>
        <begin position="124"/>
        <end position="145"/>
    </location>
</feature>
<proteinExistence type="predicted"/>
<organism evidence="2 3">
    <name type="scientific">Lactuca virosa</name>
    <dbReference type="NCBI Taxonomy" id="75947"/>
    <lineage>
        <taxon>Eukaryota</taxon>
        <taxon>Viridiplantae</taxon>
        <taxon>Streptophyta</taxon>
        <taxon>Embryophyta</taxon>
        <taxon>Tracheophyta</taxon>
        <taxon>Spermatophyta</taxon>
        <taxon>Magnoliopsida</taxon>
        <taxon>eudicotyledons</taxon>
        <taxon>Gunneridae</taxon>
        <taxon>Pentapetalae</taxon>
        <taxon>asterids</taxon>
        <taxon>campanulids</taxon>
        <taxon>Asterales</taxon>
        <taxon>Asteraceae</taxon>
        <taxon>Cichorioideae</taxon>
        <taxon>Cichorieae</taxon>
        <taxon>Lactucinae</taxon>
        <taxon>Lactuca</taxon>
    </lineage>
</organism>
<evidence type="ECO:0000313" key="2">
    <source>
        <dbReference type="EMBL" id="CAH1437227.1"/>
    </source>
</evidence>
<evidence type="ECO:0000256" key="1">
    <source>
        <dbReference type="SAM" id="MobiDB-lite"/>
    </source>
</evidence>
<comment type="caution">
    <text evidence="2">The sequence shown here is derived from an EMBL/GenBank/DDBJ whole genome shotgun (WGS) entry which is preliminary data.</text>
</comment>
<sequence length="145" mass="16097">MVTKDWVSFSLRRGGIDIRDGLLTSIKKWKEEFFFIDASAIATQRQFGNLAKRDLDPAPELTIAKHDVIKRLIASDLFWFDPDESTLSLADLDNTYGAPAVVSVPNLTGSDLSLLERLHRKHRSKAVKVGSSSTPKSDPLSDVDV</sequence>
<keyword evidence="3" id="KW-1185">Reference proteome</keyword>
<evidence type="ECO:0000313" key="3">
    <source>
        <dbReference type="Proteomes" id="UP001157418"/>
    </source>
</evidence>
<dbReference type="Proteomes" id="UP001157418">
    <property type="component" value="Unassembled WGS sequence"/>
</dbReference>
<gene>
    <name evidence="2" type="ORF">LVIROSA_LOCUS23566</name>
</gene>
<reference evidence="2 3" key="1">
    <citation type="submission" date="2022-01" db="EMBL/GenBank/DDBJ databases">
        <authorList>
            <person name="Xiong W."/>
            <person name="Schranz E."/>
        </authorList>
    </citation>
    <scope>NUCLEOTIDE SEQUENCE [LARGE SCALE GENOMIC DNA]</scope>
</reference>
<dbReference type="EMBL" id="CAKMRJ010004445">
    <property type="protein sequence ID" value="CAH1437227.1"/>
    <property type="molecule type" value="Genomic_DNA"/>
</dbReference>
<name>A0AAU9NH81_9ASTR</name>
<accession>A0AAU9NH81</accession>
<protein>
    <submittedName>
        <fullName evidence="2">Uncharacterized protein</fullName>
    </submittedName>
</protein>